<dbReference type="GeneID" id="85362078"/>
<dbReference type="Pfam" id="PF18759">
    <property type="entry name" value="Plavaka"/>
    <property type="match status" value="1"/>
</dbReference>
<dbReference type="Proteomes" id="UP001175211">
    <property type="component" value="Unassembled WGS sequence"/>
</dbReference>
<evidence type="ECO:0000313" key="3">
    <source>
        <dbReference type="Proteomes" id="UP001175211"/>
    </source>
</evidence>
<sequence length="1060" mass="121134">MPEPQPLIMTEPNMFGIYQQYKTLPSVDPDDALTIADLCDAPTFSLPPDILKQCSPLCVYGTHATDNIQLSLKDLLNISELDSSSWFASFMTPTMCRLMHWFYSTTTKTLSDLNRLITDVLLAPDFSASHLKDFNANCEAKRLDSDSLPAFVADGWIRDHVMLQLPQSGVCHASEDDAPSLDIPDVWHRSLLDIVRSAFQDASSLCFHLKGFKENWLQPDSHTERVYSEAYTSDAFLEMEDQIIPEPGCMLETVVAPMMAYSDSTCLVNFGTASLWPAYLTFRLMSKYVRAIPSFFQSHHLAYFPVLPDNIQDVYMNTFGSPASKETLTFLKCELMQKIWKLLLDPEFMHAYVHGIVIECADGILHRIYPRFFTYSADYPEKVLLTSIKYLGRCLCPRCLIVKERNAFSEALLPLGFNFYQMFVPDLMHESESGSWKSLFTHLVRICHAIPGAIEKLNKRYRLIPTFGRSTIHKFSNDVSGQKKFAARDYEDILQCSFPCFDGILPDAKDNKIIMDTVFAWATWHAFAKAWMHTDSSLEALQGVCLNFHTRETPAEMAAQVRRLVCTAKKTMASTGKASTRSIYKSIKAFNLHTYKNHAISDYIWSIPKFGTADSYSTQIGEQEHHHVKLFYARTNKQGHVKQIAILEWQQRHLHHILAQRISKIKARPKKTSSVIINPNEKDPLPQGQPEDHYQMSLSRNYPLNLHHWLAENEGNLAIDFIPKLKEHILRHLLINETAQDDDITPKQLSNLHIDSINPRTCSDVIVLTNNSDLNDTHPYWYARIIGLFHVEVHYNDPEGDLEDHKAKCPHHVEFVNGTDPEAFGFLDPDDIIHAIHLIPVYKLGQTTEFLPPSITQRPEENDEDYEWYSVDMWADHDMTFQYCGLGVGHQATWEATHIFREDLCRAYNLSPDVFNLGEDIDMGSDSELEATTDESDSEMVADMMDESEVDADSDEEAEVEDRSDDDKWETDEEPGDNDDDAELVKEDENQWETDLEEPSEDDTEDDMDLDDEAEGELDDICHDDDNEIGLDPDFEFAMFSNYAIGSMGPRYIYNLCLSL</sequence>
<feature type="compositionally biased region" description="Acidic residues" evidence="1">
    <location>
        <begin position="946"/>
        <end position="982"/>
    </location>
</feature>
<dbReference type="AlphaFoldDB" id="A0AA39JDZ5"/>
<organism evidence="2 3">
    <name type="scientific">Armillaria tabescens</name>
    <name type="common">Ringless honey mushroom</name>
    <name type="synonym">Agaricus tabescens</name>
    <dbReference type="NCBI Taxonomy" id="1929756"/>
    <lineage>
        <taxon>Eukaryota</taxon>
        <taxon>Fungi</taxon>
        <taxon>Dikarya</taxon>
        <taxon>Basidiomycota</taxon>
        <taxon>Agaricomycotina</taxon>
        <taxon>Agaricomycetes</taxon>
        <taxon>Agaricomycetidae</taxon>
        <taxon>Agaricales</taxon>
        <taxon>Marasmiineae</taxon>
        <taxon>Physalacriaceae</taxon>
        <taxon>Desarmillaria</taxon>
    </lineage>
</organism>
<keyword evidence="3" id="KW-1185">Reference proteome</keyword>
<evidence type="ECO:0000256" key="1">
    <source>
        <dbReference type="SAM" id="MobiDB-lite"/>
    </source>
</evidence>
<feature type="compositionally biased region" description="Acidic residues" evidence="1">
    <location>
        <begin position="990"/>
        <end position="1017"/>
    </location>
</feature>
<name>A0AA39JDZ5_ARMTA</name>
<feature type="region of interest" description="Disordered" evidence="1">
    <location>
        <begin position="946"/>
        <end position="1017"/>
    </location>
</feature>
<dbReference type="EMBL" id="JAUEPS010000093">
    <property type="protein sequence ID" value="KAK0438853.1"/>
    <property type="molecule type" value="Genomic_DNA"/>
</dbReference>
<dbReference type="InterPro" id="IPR041078">
    <property type="entry name" value="Plavaka"/>
</dbReference>
<gene>
    <name evidence="2" type="ORF">EV420DRAFT_1651271</name>
</gene>
<dbReference type="RefSeq" id="XP_060323047.1">
    <property type="nucleotide sequence ID" value="XM_060478530.1"/>
</dbReference>
<evidence type="ECO:0000313" key="2">
    <source>
        <dbReference type="EMBL" id="KAK0438853.1"/>
    </source>
</evidence>
<reference evidence="2" key="1">
    <citation type="submission" date="2023-06" db="EMBL/GenBank/DDBJ databases">
        <authorList>
            <consortium name="Lawrence Berkeley National Laboratory"/>
            <person name="Ahrendt S."/>
            <person name="Sahu N."/>
            <person name="Indic B."/>
            <person name="Wong-Bajracharya J."/>
            <person name="Merenyi Z."/>
            <person name="Ke H.-M."/>
            <person name="Monk M."/>
            <person name="Kocsube S."/>
            <person name="Drula E."/>
            <person name="Lipzen A."/>
            <person name="Balint B."/>
            <person name="Henrissat B."/>
            <person name="Andreopoulos B."/>
            <person name="Martin F.M."/>
            <person name="Harder C.B."/>
            <person name="Rigling D."/>
            <person name="Ford K.L."/>
            <person name="Foster G.D."/>
            <person name="Pangilinan J."/>
            <person name="Papanicolaou A."/>
            <person name="Barry K."/>
            <person name="LaButti K."/>
            <person name="Viragh M."/>
            <person name="Koriabine M."/>
            <person name="Yan M."/>
            <person name="Riley R."/>
            <person name="Champramary S."/>
            <person name="Plett K.L."/>
            <person name="Tsai I.J."/>
            <person name="Slot J."/>
            <person name="Sipos G."/>
            <person name="Plett J."/>
            <person name="Nagy L.G."/>
            <person name="Grigoriev I.V."/>
        </authorList>
    </citation>
    <scope>NUCLEOTIDE SEQUENCE</scope>
    <source>
        <strain evidence="2">CCBAS 213</strain>
    </source>
</reference>
<feature type="region of interest" description="Disordered" evidence="1">
    <location>
        <begin position="919"/>
        <end position="938"/>
    </location>
</feature>
<comment type="caution">
    <text evidence="2">The sequence shown here is derived from an EMBL/GenBank/DDBJ whole genome shotgun (WGS) entry which is preliminary data.</text>
</comment>
<proteinExistence type="predicted"/>
<accession>A0AA39JDZ5</accession>
<protein>
    <submittedName>
        <fullName evidence="2">Uncharacterized protein</fullName>
    </submittedName>
</protein>